<dbReference type="InterPro" id="IPR003660">
    <property type="entry name" value="HAMP_dom"/>
</dbReference>
<dbReference type="Pfam" id="PF00015">
    <property type="entry name" value="MCPsignal"/>
    <property type="match status" value="1"/>
</dbReference>
<feature type="domain" description="HAMP" evidence="9">
    <location>
        <begin position="219"/>
        <end position="272"/>
    </location>
</feature>
<dbReference type="PANTHER" id="PTHR32089:SF112">
    <property type="entry name" value="LYSOZYME-LIKE PROTEIN-RELATED"/>
    <property type="match status" value="1"/>
</dbReference>
<comment type="subcellular location">
    <subcellularLocation>
        <location evidence="1">Cell membrane</location>
    </subcellularLocation>
</comment>
<dbReference type="CDD" id="cd06225">
    <property type="entry name" value="HAMP"/>
    <property type="match status" value="1"/>
</dbReference>
<dbReference type="SUPFAM" id="SSF58104">
    <property type="entry name" value="Methyl-accepting chemotaxis protein (MCP) signaling domain"/>
    <property type="match status" value="1"/>
</dbReference>
<proteinExistence type="inferred from homology"/>
<dbReference type="RefSeq" id="WP_171642655.1">
    <property type="nucleotide sequence ID" value="NZ_WHOA01000064.1"/>
</dbReference>
<evidence type="ECO:0000256" key="2">
    <source>
        <dbReference type="ARBA" id="ARBA00022475"/>
    </source>
</evidence>
<evidence type="ECO:0000256" key="6">
    <source>
        <dbReference type="PROSITE-ProRule" id="PRU00284"/>
    </source>
</evidence>
<dbReference type="Pfam" id="PF00672">
    <property type="entry name" value="HAMP"/>
    <property type="match status" value="1"/>
</dbReference>
<dbReference type="Pfam" id="PF12729">
    <property type="entry name" value="4HB_MCP_1"/>
    <property type="match status" value="1"/>
</dbReference>
<protein>
    <submittedName>
        <fullName evidence="10">HAMP domain-containing protein</fullName>
    </submittedName>
</protein>
<evidence type="ECO:0000256" key="7">
    <source>
        <dbReference type="SAM" id="Phobius"/>
    </source>
</evidence>
<evidence type="ECO:0000256" key="1">
    <source>
        <dbReference type="ARBA" id="ARBA00004236"/>
    </source>
</evidence>
<evidence type="ECO:0000256" key="3">
    <source>
        <dbReference type="ARBA" id="ARBA00023136"/>
    </source>
</evidence>
<evidence type="ECO:0000259" key="8">
    <source>
        <dbReference type="PROSITE" id="PS50111"/>
    </source>
</evidence>
<sequence length="577" mass="62277">MAVSHHSASWRERILSVSLRSKIVGTFVIVSLLVAVTSGMSYTYLNKVDSSYSKLLNDNVTILQNVSEIKEKTQIQNSMLFGYVLDPTKDKEKLLTEMNRTLSSIITQMGEVSKNEDEQSAIQSMVDSNMTFARLVKKVTEYADKGNVALAKAEAMQWAIPTTETLTQAAAKIEELERKVQEDASARNHDVVVSTVQTLIWVSVAAFLFALAIGLLLSRMIVNPIRSMVQAAERIAACDLTVGDINVKNRDELRHLATAFNQMKANLHSLISQVGSSAQHVAAASEALSSNSEQVSESSERITYTVQDISMGTDAQVRSVHLGVSIMEEMSAAVIQIASVTQSANHQSFLAQQEAGEGNAAVETAIKQMNAIYQKMMELAESVQRLGQRSEQIVNANTMIAGIARQTNMLALNASIEAARAGAAGKGFAVVADEVRKLSMQTGAAAEEVTLLVSSIQDETREVVSSTEAGSREVQTGLEVVGVARDTFKRIRDAMDEVARQIEEVAGSSAAISEKTRAAVDVIRAIDEVAGQTAAGARNVSSNIEGQYASMEEIFSSATVLNSMAADLQTLIGRFRV</sequence>
<keyword evidence="4 6" id="KW-0807">Transducer</keyword>
<dbReference type="PANTHER" id="PTHR32089">
    <property type="entry name" value="METHYL-ACCEPTING CHEMOTAXIS PROTEIN MCPB"/>
    <property type="match status" value="1"/>
</dbReference>
<gene>
    <name evidence="10" type="ORF">GC098_07895</name>
</gene>
<keyword evidence="7" id="KW-1133">Transmembrane helix</keyword>
<dbReference type="InterPro" id="IPR024478">
    <property type="entry name" value="HlyB_4HB_MCP"/>
</dbReference>
<organism evidence="10 11">
    <name type="scientific">Paenibacillus phytorum</name>
    <dbReference type="NCBI Taxonomy" id="2654977"/>
    <lineage>
        <taxon>Bacteria</taxon>
        <taxon>Bacillati</taxon>
        <taxon>Bacillota</taxon>
        <taxon>Bacilli</taxon>
        <taxon>Bacillales</taxon>
        <taxon>Paenibacillaceae</taxon>
        <taxon>Paenibacillus</taxon>
    </lineage>
</organism>
<evidence type="ECO:0000259" key="9">
    <source>
        <dbReference type="PROSITE" id="PS50885"/>
    </source>
</evidence>
<comment type="similarity">
    <text evidence="5">Belongs to the methyl-accepting chemotaxis (MCP) protein family.</text>
</comment>
<dbReference type="Gene3D" id="6.10.340.10">
    <property type="match status" value="1"/>
</dbReference>
<dbReference type="InterPro" id="IPR004089">
    <property type="entry name" value="MCPsignal_dom"/>
</dbReference>
<keyword evidence="11" id="KW-1185">Reference proteome</keyword>
<keyword evidence="7" id="KW-0812">Transmembrane</keyword>
<name>A0ABX1XS75_9BACL</name>
<dbReference type="PROSITE" id="PS50111">
    <property type="entry name" value="CHEMOTAXIS_TRANSDUC_2"/>
    <property type="match status" value="1"/>
</dbReference>
<dbReference type="EMBL" id="WHOA01000064">
    <property type="protein sequence ID" value="NOU71342.1"/>
    <property type="molecule type" value="Genomic_DNA"/>
</dbReference>
<keyword evidence="2" id="KW-1003">Cell membrane</keyword>
<evidence type="ECO:0000313" key="11">
    <source>
        <dbReference type="Proteomes" id="UP000616779"/>
    </source>
</evidence>
<evidence type="ECO:0000313" key="10">
    <source>
        <dbReference type="EMBL" id="NOU71342.1"/>
    </source>
</evidence>
<feature type="transmembrane region" description="Helical" evidence="7">
    <location>
        <begin position="23"/>
        <end position="45"/>
    </location>
</feature>
<evidence type="ECO:0000256" key="5">
    <source>
        <dbReference type="ARBA" id="ARBA00029447"/>
    </source>
</evidence>
<feature type="domain" description="Methyl-accepting transducer" evidence="8">
    <location>
        <begin position="291"/>
        <end position="530"/>
    </location>
</feature>
<reference evidence="10 11" key="1">
    <citation type="submission" date="2019-10" db="EMBL/GenBank/DDBJ databases">
        <title>Description of Paenibacillus terrestris sp. nov.</title>
        <authorList>
            <person name="Carlier A."/>
            <person name="Qi S."/>
        </authorList>
    </citation>
    <scope>NUCLEOTIDE SEQUENCE [LARGE SCALE GENOMIC DNA]</scope>
    <source>
        <strain evidence="10 11">LMG 31458</strain>
    </source>
</reference>
<comment type="caution">
    <text evidence="10">The sequence shown here is derived from an EMBL/GenBank/DDBJ whole genome shotgun (WGS) entry which is preliminary data.</text>
</comment>
<dbReference type="SMART" id="SM00283">
    <property type="entry name" value="MA"/>
    <property type="match status" value="1"/>
</dbReference>
<accession>A0ABX1XS75</accession>
<feature type="transmembrane region" description="Helical" evidence="7">
    <location>
        <begin position="198"/>
        <end position="218"/>
    </location>
</feature>
<keyword evidence="3 7" id="KW-0472">Membrane</keyword>
<dbReference type="SMART" id="SM00304">
    <property type="entry name" value="HAMP"/>
    <property type="match status" value="1"/>
</dbReference>
<evidence type="ECO:0000256" key="4">
    <source>
        <dbReference type="ARBA" id="ARBA00023224"/>
    </source>
</evidence>
<dbReference type="InterPro" id="IPR004090">
    <property type="entry name" value="Chemotax_Me-accpt_rcpt"/>
</dbReference>
<dbReference type="Gene3D" id="1.10.287.950">
    <property type="entry name" value="Methyl-accepting chemotaxis protein"/>
    <property type="match status" value="1"/>
</dbReference>
<dbReference type="PRINTS" id="PR00260">
    <property type="entry name" value="CHEMTRNSDUCR"/>
</dbReference>
<dbReference type="Proteomes" id="UP000616779">
    <property type="component" value="Unassembled WGS sequence"/>
</dbReference>
<dbReference type="PROSITE" id="PS50885">
    <property type="entry name" value="HAMP"/>
    <property type="match status" value="1"/>
</dbReference>